<name>A0A285PGZ2_9HYPH</name>
<dbReference type="AlphaFoldDB" id="A0A285PGZ2"/>
<accession>A0A285PGZ2</accession>
<evidence type="ECO:0000313" key="3">
    <source>
        <dbReference type="Proteomes" id="UP000219439"/>
    </source>
</evidence>
<organism evidence="2 3">
    <name type="scientific">Cohaesibacter gelatinilyticus</name>
    <dbReference type="NCBI Taxonomy" id="372072"/>
    <lineage>
        <taxon>Bacteria</taxon>
        <taxon>Pseudomonadati</taxon>
        <taxon>Pseudomonadota</taxon>
        <taxon>Alphaproteobacteria</taxon>
        <taxon>Hyphomicrobiales</taxon>
        <taxon>Cohaesibacteraceae</taxon>
    </lineage>
</organism>
<evidence type="ECO:0000256" key="1">
    <source>
        <dbReference type="SAM" id="Phobius"/>
    </source>
</evidence>
<dbReference type="Proteomes" id="UP000219439">
    <property type="component" value="Unassembled WGS sequence"/>
</dbReference>
<evidence type="ECO:0000313" key="2">
    <source>
        <dbReference type="EMBL" id="SNZ19406.1"/>
    </source>
</evidence>
<gene>
    <name evidence="2" type="ORF">SAMN06265368_2491</name>
</gene>
<proteinExistence type="predicted"/>
<keyword evidence="1" id="KW-1133">Transmembrane helix</keyword>
<keyword evidence="1" id="KW-0812">Transmembrane</keyword>
<keyword evidence="3" id="KW-1185">Reference proteome</keyword>
<sequence length="248" mass="27498">MRSKLTPLPKTKRRLVRVGLVFAVLCFGVLGFMELYAPSRQLNFRLDVTFEVDGQQITGSGVQKFVLSKSIMSFFPGISYDFDIYGDAVIVDLPNRSSVYVLMNSPRDDGSIDFDSGSYIFFVNSVCKLGEKAGKLGPAGYVRFVGKFTGSCDVEPKDVPVMVRFEDELDPATVERIFPDKAEQVLGADVKFIGARITITDDPVTAGIGDRLTWLSEFGSRSMVSGPSTTNPPFAQIIKHRHFREIEK</sequence>
<keyword evidence="1" id="KW-0472">Membrane</keyword>
<protein>
    <submittedName>
        <fullName evidence="2">Uncharacterized protein</fullName>
    </submittedName>
</protein>
<feature type="transmembrane region" description="Helical" evidence="1">
    <location>
        <begin position="15"/>
        <end position="37"/>
    </location>
</feature>
<reference evidence="2 3" key="1">
    <citation type="submission" date="2017-09" db="EMBL/GenBank/DDBJ databases">
        <authorList>
            <person name="Ehlers B."/>
            <person name="Leendertz F.H."/>
        </authorList>
    </citation>
    <scope>NUCLEOTIDE SEQUENCE [LARGE SCALE GENOMIC DNA]</scope>
    <source>
        <strain evidence="2 3">DSM 18289</strain>
    </source>
</reference>
<dbReference type="EMBL" id="OBEL01000002">
    <property type="protein sequence ID" value="SNZ19406.1"/>
    <property type="molecule type" value="Genomic_DNA"/>
</dbReference>